<evidence type="ECO:0000313" key="5">
    <source>
        <dbReference type="Proteomes" id="UP000070700"/>
    </source>
</evidence>
<dbReference type="KEGG" id="psco:LY89DRAFT_634622"/>
<evidence type="ECO:0000256" key="3">
    <source>
        <dbReference type="RuleBase" id="RU000363"/>
    </source>
</evidence>
<accession>A0A194XWT4</accession>
<dbReference type="STRING" id="149040.A0A194XWT4"/>
<dbReference type="RefSeq" id="XP_018078854.1">
    <property type="nucleotide sequence ID" value="XM_018211399.1"/>
</dbReference>
<name>A0A194XWT4_MOLSC</name>
<evidence type="ECO:0000256" key="2">
    <source>
        <dbReference type="ARBA" id="ARBA00023002"/>
    </source>
</evidence>
<dbReference type="GO" id="GO:0016491">
    <property type="term" value="F:oxidoreductase activity"/>
    <property type="evidence" value="ECO:0007669"/>
    <property type="project" value="UniProtKB-KW"/>
</dbReference>
<dbReference type="Gene3D" id="3.40.50.720">
    <property type="entry name" value="NAD(P)-binding Rossmann-like Domain"/>
    <property type="match status" value="1"/>
</dbReference>
<dbReference type="Proteomes" id="UP000070700">
    <property type="component" value="Unassembled WGS sequence"/>
</dbReference>
<dbReference type="AlphaFoldDB" id="A0A194XWT4"/>
<dbReference type="GeneID" id="28821125"/>
<keyword evidence="5" id="KW-1185">Reference proteome</keyword>
<dbReference type="InterPro" id="IPR051019">
    <property type="entry name" value="VLCFA-Steroid_DH"/>
</dbReference>
<dbReference type="PRINTS" id="PR00080">
    <property type="entry name" value="SDRFAMILY"/>
</dbReference>
<dbReference type="SUPFAM" id="SSF51735">
    <property type="entry name" value="NAD(P)-binding Rossmann-fold domains"/>
    <property type="match status" value="1"/>
</dbReference>
<dbReference type="InParanoid" id="A0A194XWT4"/>
<dbReference type="PANTHER" id="PTHR43899:SF13">
    <property type="entry name" value="RH59310P"/>
    <property type="match status" value="1"/>
</dbReference>
<dbReference type="InterPro" id="IPR036291">
    <property type="entry name" value="NAD(P)-bd_dom_sf"/>
</dbReference>
<keyword evidence="2" id="KW-0560">Oxidoreductase</keyword>
<evidence type="ECO:0000256" key="1">
    <source>
        <dbReference type="ARBA" id="ARBA00006484"/>
    </source>
</evidence>
<sequence length="314" mass="34739">MSLLIKILATLGSLTLASQTLKLLTFLKFWLRPSTLSLYHYPLSSQPPWAFITGSSDGIGLGLALELAHSGFNILLHGRNPTKLSAAQSTILAECPNIQVKYIVADVCLPGDQMLQKIQEIKDQVKDLHVTILVNNVGGPAPGMVPLYKTMQQTQDWEIDGQIAMNIRFTCHLTSALIPLLPNPALILNIGSVSDVGLPYIAMYSGAKGFVDSWTRALSREMRAENRGIEVLCIRPMKVTGTSFRKEKGEWGMPDSRTFAKGTLGRVGGGRVVTEGYWVHSIRVGMIDLLPEWILMKHIVKTMKEEAEKDKKRE</sequence>
<reference evidence="4 5" key="1">
    <citation type="submission" date="2015-10" db="EMBL/GenBank/DDBJ databases">
        <title>Full genome of DAOMC 229536 Phialocephala scopiformis, a fungal endophyte of spruce producing the potent anti-insectan compound rugulosin.</title>
        <authorList>
            <consortium name="DOE Joint Genome Institute"/>
            <person name="Walker A.K."/>
            <person name="Frasz S.L."/>
            <person name="Seifert K.A."/>
            <person name="Miller J.D."/>
            <person name="Mondo S.J."/>
            <person name="Labutti K."/>
            <person name="Lipzen A."/>
            <person name="Dockter R."/>
            <person name="Kennedy M."/>
            <person name="Grigoriev I.V."/>
            <person name="Spatafora J.W."/>
        </authorList>
    </citation>
    <scope>NUCLEOTIDE SEQUENCE [LARGE SCALE GENOMIC DNA]</scope>
    <source>
        <strain evidence="4 5">CBS 120377</strain>
    </source>
</reference>
<comment type="similarity">
    <text evidence="1 3">Belongs to the short-chain dehydrogenases/reductases (SDR) family.</text>
</comment>
<dbReference type="InterPro" id="IPR002347">
    <property type="entry name" value="SDR_fam"/>
</dbReference>
<proteinExistence type="inferred from homology"/>
<dbReference type="EMBL" id="KQ947404">
    <property type="protein sequence ID" value="KUJ24499.1"/>
    <property type="molecule type" value="Genomic_DNA"/>
</dbReference>
<dbReference type="Pfam" id="PF00106">
    <property type="entry name" value="adh_short"/>
    <property type="match status" value="1"/>
</dbReference>
<organism evidence="4 5">
    <name type="scientific">Mollisia scopiformis</name>
    <name type="common">Conifer needle endophyte fungus</name>
    <name type="synonym">Phialocephala scopiformis</name>
    <dbReference type="NCBI Taxonomy" id="149040"/>
    <lineage>
        <taxon>Eukaryota</taxon>
        <taxon>Fungi</taxon>
        <taxon>Dikarya</taxon>
        <taxon>Ascomycota</taxon>
        <taxon>Pezizomycotina</taxon>
        <taxon>Leotiomycetes</taxon>
        <taxon>Helotiales</taxon>
        <taxon>Mollisiaceae</taxon>
        <taxon>Mollisia</taxon>
    </lineage>
</organism>
<dbReference type="PIRSF" id="PIRSF000126">
    <property type="entry name" value="11-beta-HSD1"/>
    <property type="match status" value="1"/>
</dbReference>
<dbReference type="PANTHER" id="PTHR43899">
    <property type="entry name" value="RH59310P"/>
    <property type="match status" value="1"/>
</dbReference>
<dbReference type="GO" id="GO:0005783">
    <property type="term" value="C:endoplasmic reticulum"/>
    <property type="evidence" value="ECO:0007669"/>
    <property type="project" value="TreeGrafter"/>
</dbReference>
<dbReference type="OrthoDB" id="47007at2759"/>
<protein>
    <submittedName>
        <fullName evidence="4">NAD(P)-binding protein</fullName>
    </submittedName>
</protein>
<evidence type="ECO:0000313" key="4">
    <source>
        <dbReference type="EMBL" id="KUJ24499.1"/>
    </source>
</evidence>
<gene>
    <name evidence="4" type="ORF">LY89DRAFT_634622</name>
</gene>
<dbReference type="PRINTS" id="PR00081">
    <property type="entry name" value="GDHRDH"/>
</dbReference>